<feature type="compositionally biased region" description="Polar residues" evidence="1">
    <location>
        <begin position="303"/>
        <end position="328"/>
    </location>
</feature>
<feature type="compositionally biased region" description="Basic and acidic residues" evidence="1">
    <location>
        <begin position="564"/>
        <end position="586"/>
    </location>
</feature>
<reference evidence="3" key="1">
    <citation type="submission" date="2025-08" db="UniProtKB">
        <authorList>
            <consortium name="RefSeq"/>
        </authorList>
    </citation>
    <scope>IDENTIFICATION</scope>
    <source>
        <tissue evidence="3">Whole organism</tissue>
    </source>
</reference>
<name>A0A979FPE2_HYAAZ</name>
<feature type="region of interest" description="Disordered" evidence="1">
    <location>
        <begin position="411"/>
        <end position="447"/>
    </location>
</feature>
<evidence type="ECO:0000256" key="1">
    <source>
        <dbReference type="SAM" id="MobiDB-lite"/>
    </source>
</evidence>
<evidence type="ECO:0000313" key="2">
    <source>
        <dbReference type="Proteomes" id="UP000694843"/>
    </source>
</evidence>
<evidence type="ECO:0000313" key="3">
    <source>
        <dbReference type="RefSeq" id="XP_047738055.1"/>
    </source>
</evidence>
<accession>A0A979FPE2</accession>
<feature type="compositionally biased region" description="Basic and acidic residues" evidence="1">
    <location>
        <begin position="467"/>
        <end position="476"/>
    </location>
</feature>
<keyword evidence="2" id="KW-1185">Reference proteome</keyword>
<dbReference type="AlphaFoldDB" id="A0A979FPE2"/>
<feature type="region of interest" description="Disordered" evidence="1">
    <location>
        <begin position="1"/>
        <end position="26"/>
    </location>
</feature>
<protein>
    <submittedName>
        <fullName evidence="3">Transcriptional regulator ATRX-like</fullName>
    </submittedName>
</protein>
<feature type="compositionally biased region" description="Polar residues" evidence="1">
    <location>
        <begin position="1"/>
        <end position="13"/>
    </location>
</feature>
<dbReference type="KEGG" id="hazt:125178417"/>
<feature type="region of interest" description="Disordered" evidence="1">
    <location>
        <begin position="561"/>
        <end position="600"/>
    </location>
</feature>
<proteinExistence type="predicted"/>
<feature type="region of interest" description="Disordered" evidence="1">
    <location>
        <begin position="465"/>
        <end position="515"/>
    </location>
</feature>
<gene>
    <name evidence="3" type="primary">LOC125178417</name>
</gene>
<organism evidence="2 3">
    <name type="scientific">Hyalella azteca</name>
    <name type="common">Amphipod</name>
    <dbReference type="NCBI Taxonomy" id="294128"/>
    <lineage>
        <taxon>Eukaryota</taxon>
        <taxon>Metazoa</taxon>
        <taxon>Ecdysozoa</taxon>
        <taxon>Arthropoda</taxon>
        <taxon>Crustacea</taxon>
        <taxon>Multicrustacea</taxon>
        <taxon>Malacostraca</taxon>
        <taxon>Eumalacostraca</taxon>
        <taxon>Peracarida</taxon>
        <taxon>Amphipoda</taxon>
        <taxon>Senticaudata</taxon>
        <taxon>Talitrida</taxon>
        <taxon>Talitroidea</taxon>
        <taxon>Hyalellidae</taxon>
        <taxon>Hyalella</taxon>
    </lineage>
</organism>
<feature type="compositionally biased region" description="Low complexity" evidence="1">
    <location>
        <begin position="591"/>
        <end position="600"/>
    </location>
</feature>
<feature type="region of interest" description="Disordered" evidence="1">
    <location>
        <begin position="345"/>
        <end position="369"/>
    </location>
</feature>
<feature type="compositionally biased region" description="Polar residues" evidence="1">
    <location>
        <begin position="267"/>
        <end position="281"/>
    </location>
</feature>
<feature type="region of interest" description="Disordered" evidence="1">
    <location>
        <begin position="301"/>
        <end position="328"/>
    </location>
</feature>
<dbReference type="Proteomes" id="UP000694843">
    <property type="component" value="Unplaced"/>
</dbReference>
<feature type="region of interest" description="Disordered" evidence="1">
    <location>
        <begin position="267"/>
        <end position="288"/>
    </location>
</feature>
<feature type="compositionally biased region" description="Basic and acidic residues" evidence="1">
    <location>
        <begin position="411"/>
        <end position="430"/>
    </location>
</feature>
<sequence>MNNAVIPSLTQYPVTDEPDLNSTSVNRNKKFPFQDLDSVCTGELAHKDASDLDLCDPQSDENRVGHAQVNLTKIEEAAGVEGDLLISNPVDRLHAVIPDLRKLTSSTASTALEENDEVENKNKCVPGRTLESVADAPEISSAFCGESRDDESIPEEVSKDSKRWAKFTQIDKKASNKTLPYKLSVDSKTSPLRGVENSRPRTRLRMLRLGTVGGAAKLKSPIKSPRSRMIRNFLDSGKRLTSSSGMRRLVTTRGGLLVEKSSQLFNSSANSKFSPRKSSSDTYEDFSKRREERLRDVRICRSGNPTPRESVQSIKVSPSKRSTQECASSTERIVIKMKLLSPNLKDQNSNASETPSCITTAPTKGSTSSEWTIDRDVRTNALVSLPKFSPSSGKWKSETVKEGELKMKLKQEKPDSDVYNFDEREGEKFPLDNTSYTSCGRSIDPEGKENSVGFRNKVCYSNVTDSESEHASRRSSADSCSGNSAVDSRRSSQCSDTSDASEATDVSSCASSQTSLVSSGSEKGVQIVFKKLQDSEGYSCFRTKKKRLDFGVQKIPEVVEEEQLEPRTKSSEETKMVETPLDKLESPDNEPPVSKSPLSVILPSSLLDGEKKSGQLEDISPESVDLLTTSVPGVGTKMDVKHPHDIVEELLNSSSPSNSPYQEASNCQVHVETSKVKESVRASMECSDGRITKEFESSNLLSVKCEQEKEKKPGTDGSCRPKRRAALVSQEKSMLALSKLETKSSSKIFETRAVDAAEVIVEACQEVEPVVERCRRRPRSRNLDLLHLRTNVTASYKREASVSPDKIDSKRKKLRESLTLSLKCPSDKTGNDGTNTISPTAKISASLTIDGDEANEAGSKTSSLIVEEQSTKLVNVIEHEKCGSNQDPKVTASHEDSTLHVNPSTSLTVLSLPTSCDVSSSPNLVAPDLTDEKELVSTCPGNTGESLYNETVIECCVSLSNVFYDCKLNILSCPGCSKSITPKGIVVDTAAHMMHILCFSCDWLVVRKLSSIEV</sequence>
<dbReference type="GeneID" id="125178417"/>
<dbReference type="RefSeq" id="XP_047738055.1">
    <property type="nucleotide sequence ID" value="XM_047882099.1"/>
</dbReference>
<feature type="compositionally biased region" description="Polar residues" evidence="1">
    <location>
        <begin position="480"/>
        <end position="515"/>
    </location>
</feature>